<comment type="caution">
    <text evidence="1">The sequence shown here is derived from an EMBL/GenBank/DDBJ whole genome shotgun (WGS) entry which is preliminary data.</text>
</comment>
<proteinExistence type="predicted"/>
<dbReference type="EMBL" id="QTSX02006405">
    <property type="protein sequence ID" value="KAJ9055245.1"/>
    <property type="molecule type" value="Genomic_DNA"/>
</dbReference>
<dbReference type="Proteomes" id="UP001165960">
    <property type="component" value="Unassembled WGS sequence"/>
</dbReference>
<reference evidence="1" key="1">
    <citation type="submission" date="2022-04" db="EMBL/GenBank/DDBJ databases">
        <title>Genome of the entomopathogenic fungus Entomophthora muscae.</title>
        <authorList>
            <person name="Elya C."/>
            <person name="Lovett B.R."/>
            <person name="Lee E."/>
            <person name="Macias A.M."/>
            <person name="Hajek A.E."/>
            <person name="De Bivort B.L."/>
            <person name="Kasson M.T."/>
            <person name="De Fine Licht H.H."/>
            <person name="Stajich J.E."/>
        </authorList>
    </citation>
    <scope>NUCLEOTIDE SEQUENCE</scope>
    <source>
        <strain evidence="1">Berkeley</strain>
    </source>
</reference>
<gene>
    <name evidence="1" type="ORF">DSO57_1005654</name>
</gene>
<protein>
    <submittedName>
        <fullName evidence="1">Uncharacterized protein</fullName>
    </submittedName>
</protein>
<sequence length="142" mass="16183">MGVKSELYAYQKPGLAAWVQGVLTWVKMRWMAMHLEFKANITHNFCVTESLQDIAIQLSDLPQKTTITVYANEFEEIHHKIQNPAQADNVHTRVSFINRMNPSVAALIFSEANTFMPALIAEAKRAEKRANWNMLHATEITP</sequence>
<accession>A0ACC2RYX9</accession>
<organism evidence="1 2">
    <name type="scientific">Entomophthora muscae</name>
    <dbReference type="NCBI Taxonomy" id="34485"/>
    <lineage>
        <taxon>Eukaryota</taxon>
        <taxon>Fungi</taxon>
        <taxon>Fungi incertae sedis</taxon>
        <taxon>Zoopagomycota</taxon>
        <taxon>Entomophthoromycotina</taxon>
        <taxon>Entomophthoromycetes</taxon>
        <taxon>Entomophthorales</taxon>
        <taxon>Entomophthoraceae</taxon>
        <taxon>Entomophthora</taxon>
    </lineage>
</organism>
<evidence type="ECO:0000313" key="2">
    <source>
        <dbReference type="Proteomes" id="UP001165960"/>
    </source>
</evidence>
<evidence type="ECO:0000313" key="1">
    <source>
        <dbReference type="EMBL" id="KAJ9055245.1"/>
    </source>
</evidence>
<keyword evidence="2" id="KW-1185">Reference proteome</keyword>
<name>A0ACC2RYX9_9FUNG</name>